<evidence type="ECO:0000256" key="3">
    <source>
        <dbReference type="ARBA" id="ARBA00022833"/>
    </source>
</evidence>
<feature type="compositionally biased region" description="Polar residues" evidence="6">
    <location>
        <begin position="162"/>
        <end position="172"/>
    </location>
</feature>
<evidence type="ECO:0000256" key="1">
    <source>
        <dbReference type="ARBA" id="ARBA00022723"/>
    </source>
</evidence>
<dbReference type="GO" id="GO:0003677">
    <property type="term" value="F:DNA binding"/>
    <property type="evidence" value="ECO:0007669"/>
    <property type="project" value="UniProtKB-UniRule"/>
</dbReference>
<keyword evidence="4 5" id="KW-0238">DNA-binding</keyword>
<dbReference type="PROSITE" id="PS50950">
    <property type="entry name" value="ZF_THAP"/>
    <property type="match status" value="1"/>
</dbReference>
<comment type="caution">
    <text evidence="8">The sequence shown here is derived from an EMBL/GenBank/DDBJ whole genome shotgun (WGS) entry which is preliminary data.</text>
</comment>
<dbReference type="AlphaFoldDB" id="A0A8S3SMQ8"/>
<feature type="region of interest" description="Disordered" evidence="6">
    <location>
        <begin position="127"/>
        <end position="172"/>
    </location>
</feature>
<dbReference type="Pfam" id="PF05485">
    <property type="entry name" value="THAP"/>
    <property type="match status" value="1"/>
</dbReference>
<evidence type="ECO:0000256" key="2">
    <source>
        <dbReference type="ARBA" id="ARBA00022771"/>
    </source>
</evidence>
<proteinExistence type="predicted"/>
<evidence type="ECO:0000259" key="7">
    <source>
        <dbReference type="PROSITE" id="PS50950"/>
    </source>
</evidence>
<dbReference type="InterPro" id="IPR049012">
    <property type="entry name" value="Mutator_transp_dom"/>
</dbReference>
<name>A0A8S3SMQ8_MYTED</name>
<dbReference type="SUPFAM" id="SSF57716">
    <property type="entry name" value="Glucocorticoid receptor-like (DNA-binding domain)"/>
    <property type="match status" value="1"/>
</dbReference>
<keyword evidence="9" id="KW-1185">Reference proteome</keyword>
<dbReference type="InterPro" id="IPR006612">
    <property type="entry name" value="THAP_Znf"/>
</dbReference>
<organism evidence="8 9">
    <name type="scientific">Mytilus edulis</name>
    <name type="common">Blue mussel</name>
    <dbReference type="NCBI Taxonomy" id="6550"/>
    <lineage>
        <taxon>Eukaryota</taxon>
        <taxon>Metazoa</taxon>
        <taxon>Spiralia</taxon>
        <taxon>Lophotrochozoa</taxon>
        <taxon>Mollusca</taxon>
        <taxon>Bivalvia</taxon>
        <taxon>Autobranchia</taxon>
        <taxon>Pteriomorphia</taxon>
        <taxon>Mytilida</taxon>
        <taxon>Mytiloidea</taxon>
        <taxon>Mytilidae</taxon>
        <taxon>Mytilinae</taxon>
        <taxon>Mytilus</taxon>
    </lineage>
</organism>
<reference evidence="8" key="1">
    <citation type="submission" date="2021-03" db="EMBL/GenBank/DDBJ databases">
        <authorList>
            <person name="Bekaert M."/>
        </authorList>
    </citation>
    <scope>NUCLEOTIDE SEQUENCE</scope>
</reference>
<evidence type="ECO:0000256" key="6">
    <source>
        <dbReference type="SAM" id="MobiDB-lite"/>
    </source>
</evidence>
<keyword evidence="2 5" id="KW-0863">Zinc-finger</keyword>
<dbReference type="PANTHER" id="PTHR31751">
    <property type="entry name" value="SI:CH211-108C17.2-RELATED-RELATED"/>
    <property type="match status" value="1"/>
</dbReference>
<gene>
    <name evidence="8" type="ORF">MEDL_33481</name>
</gene>
<keyword evidence="3" id="KW-0862">Zinc</keyword>
<dbReference type="Pfam" id="PF20700">
    <property type="entry name" value="Mutator"/>
    <property type="match status" value="1"/>
</dbReference>
<feature type="compositionally biased region" description="Polar residues" evidence="6">
    <location>
        <begin position="231"/>
        <end position="244"/>
    </location>
</feature>
<evidence type="ECO:0000313" key="9">
    <source>
        <dbReference type="Proteomes" id="UP000683360"/>
    </source>
</evidence>
<accession>A0A8S3SMQ8</accession>
<protein>
    <recommendedName>
        <fullName evidence="7">THAP-type domain-containing protein</fullName>
    </recommendedName>
</protein>
<dbReference type="SMART" id="SM00692">
    <property type="entry name" value="DM3"/>
    <property type="match status" value="1"/>
</dbReference>
<dbReference type="GO" id="GO:0008270">
    <property type="term" value="F:zinc ion binding"/>
    <property type="evidence" value="ECO:0007669"/>
    <property type="project" value="UniProtKB-KW"/>
</dbReference>
<keyword evidence="1" id="KW-0479">Metal-binding</keyword>
<sequence length="808" mass="92137">MPSCQAINCVNERGKCGKSFFEIPDPLKSSEKRKLCKLWIDHLRNDKLKIETFVWSKGRVVCEEHFEQDCFERNLMAESLGFKSGRLTLKPGAVPTLVKPGPGVADRQKERTSTKIFQEKRRKAQLRSSVTAFVNTKEKSSNKRTLSESTDSKATKPKKFKSSTAVHPQQSDDISFENVPVHAEQHDKLPLLTIPEILPCGHPCEVCRKIKGDENVLVFDHSYSKSKAEVDTSSEIQHASSSETPAKKDKPIFISSTPLKTDFQKCAVEPIFTPVHILDESFVSLTQEDDPEDVDYSLSVDQVESDSDNFENDISTCYTEEQKLIKENKFIVFESAIDTLINKLKCNICECPVDPDDIVKDLSNGTVITITANCTSGHIVVKWSSQPFLGKMPVGNLLVSAATLFCGQTYSHISQFAEFCNLQYISHTTYNKIQRQYLMPVVQHTWSLLQEVELKKIKEQNRQIRLAGDGRCDSPGFSAKYCTYSLLDIETQRIITFVVVKVTETGSSSKMEVEGFRRCMTLLLDMGFRIEVLATDRHVQIRSIMKKEFPEVQHQFDVWHLCKSIKKKLTLKAKGKGCEDLNHWMKSICNHLWWCASNCGGDKDILEESWISIVNHTVDIHSFEGKFFKQCAHTPIEPEVSDTKKWLVKDSKAHKALKEVVLDKRLRKDIRQLNEFCHTGNLEVFHSLLLKYTPKRQEFDNDQMWTRTALAVIDHNLNQNRGQKVNKDGEKAYKLVCPKATGQWVAKPVFNNKNYQWVFAMIENVLVQKETMTLPVKERAQEGNIAPLPVPSKSALIQKHFSRFEKSS</sequence>
<evidence type="ECO:0000313" key="8">
    <source>
        <dbReference type="EMBL" id="CAG2219958.1"/>
    </source>
</evidence>
<dbReference type="PANTHER" id="PTHR31751:SF42">
    <property type="entry name" value="PROTEIN CBG10204"/>
    <property type="match status" value="1"/>
</dbReference>
<evidence type="ECO:0000256" key="4">
    <source>
        <dbReference type="ARBA" id="ARBA00023125"/>
    </source>
</evidence>
<dbReference type="SMART" id="SM00980">
    <property type="entry name" value="THAP"/>
    <property type="match status" value="1"/>
</dbReference>
<feature type="region of interest" description="Disordered" evidence="6">
    <location>
        <begin position="229"/>
        <end position="250"/>
    </location>
</feature>
<evidence type="ECO:0000256" key="5">
    <source>
        <dbReference type="PROSITE-ProRule" id="PRU00309"/>
    </source>
</evidence>
<dbReference type="OrthoDB" id="9903208at2759"/>
<dbReference type="EMBL" id="CAJPWZ010001648">
    <property type="protein sequence ID" value="CAG2219958.1"/>
    <property type="molecule type" value="Genomic_DNA"/>
</dbReference>
<feature type="domain" description="THAP-type" evidence="7">
    <location>
        <begin position="1"/>
        <end position="98"/>
    </location>
</feature>
<dbReference type="Proteomes" id="UP000683360">
    <property type="component" value="Unassembled WGS sequence"/>
</dbReference>